<sequence length="56" mass="6553">MRKKRILYAEDDFASRKLLQVKLERAGFECDAVENGLSALQMYNDNIYDVIIRTNL</sequence>
<evidence type="ECO:0000313" key="4">
    <source>
        <dbReference type="Proteomes" id="UP000019141"/>
    </source>
</evidence>
<keyword evidence="4" id="KW-1185">Reference proteome</keyword>
<dbReference type="InterPro" id="IPR011006">
    <property type="entry name" value="CheY-like_superfamily"/>
</dbReference>
<gene>
    <name evidence="3" type="ORF">ETSY1_20785</name>
</gene>
<dbReference type="AlphaFoldDB" id="W4LJ57"/>
<protein>
    <recommendedName>
        <fullName evidence="2">Response regulatory domain-containing protein</fullName>
    </recommendedName>
</protein>
<evidence type="ECO:0000313" key="3">
    <source>
        <dbReference type="EMBL" id="ETW97939.1"/>
    </source>
</evidence>
<comment type="caution">
    <text evidence="3">The sequence shown here is derived from an EMBL/GenBank/DDBJ whole genome shotgun (WGS) entry which is preliminary data.</text>
</comment>
<accession>W4LJ57</accession>
<comment type="caution">
    <text evidence="1">Lacks conserved residue(s) required for the propagation of feature annotation.</text>
</comment>
<dbReference type="GO" id="GO:0000160">
    <property type="term" value="P:phosphorelay signal transduction system"/>
    <property type="evidence" value="ECO:0007669"/>
    <property type="project" value="InterPro"/>
</dbReference>
<dbReference type="Proteomes" id="UP000019141">
    <property type="component" value="Unassembled WGS sequence"/>
</dbReference>
<dbReference type="HOGENOM" id="CLU_3018636_0_0_7"/>
<reference evidence="3 4" key="1">
    <citation type="journal article" date="2014" name="Nature">
        <title>An environmental bacterial taxon with a large and distinct metabolic repertoire.</title>
        <authorList>
            <person name="Wilson M.C."/>
            <person name="Mori T."/>
            <person name="Ruckert C."/>
            <person name="Uria A.R."/>
            <person name="Helf M.J."/>
            <person name="Takada K."/>
            <person name="Gernert C."/>
            <person name="Steffens U.A."/>
            <person name="Heycke N."/>
            <person name="Schmitt S."/>
            <person name="Rinke C."/>
            <person name="Helfrich E.J."/>
            <person name="Brachmann A.O."/>
            <person name="Gurgui C."/>
            <person name="Wakimoto T."/>
            <person name="Kracht M."/>
            <person name="Crusemann M."/>
            <person name="Hentschel U."/>
            <person name="Abe I."/>
            <person name="Matsunaga S."/>
            <person name="Kalinowski J."/>
            <person name="Takeyama H."/>
            <person name="Piel J."/>
        </authorList>
    </citation>
    <scope>NUCLEOTIDE SEQUENCE [LARGE SCALE GENOMIC DNA]</scope>
    <source>
        <strain evidence="4">TSY1</strain>
    </source>
</reference>
<name>W4LJ57_ENTF1</name>
<proteinExistence type="predicted"/>
<feature type="domain" description="Response regulatory" evidence="2">
    <location>
        <begin position="5"/>
        <end position="56"/>
    </location>
</feature>
<dbReference type="SUPFAM" id="SSF52172">
    <property type="entry name" value="CheY-like"/>
    <property type="match status" value="1"/>
</dbReference>
<dbReference type="InterPro" id="IPR001789">
    <property type="entry name" value="Sig_transdc_resp-reg_receiver"/>
</dbReference>
<organism evidence="3 4">
    <name type="scientific">Entotheonella factor</name>
    <dbReference type="NCBI Taxonomy" id="1429438"/>
    <lineage>
        <taxon>Bacteria</taxon>
        <taxon>Pseudomonadati</taxon>
        <taxon>Nitrospinota/Tectimicrobiota group</taxon>
        <taxon>Candidatus Tectimicrobiota</taxon>
        <taxon>Candidatus Entotheonellia</taxon>
        <taxon>Candidatus Entotheonellales</taxon>
        <taxon>Candidatus Entotheonellaceae</taxon>
        <taxon>Candidatus Entotheonella</taxon>
    </lineage>
</organism>
<evidence type="ECO:0000256" key="1">
    <source>
        <dbReference type="PROSITE-ProRule" id="PRU00169"/>
    </source>
</evidence>
<evidence type="ECO:0000259" key="2">
    <source>
        <dbReference type="PROSITE" id="PS50110"/>
    </source>
</evidence>
<dbReference type="Gene3D" id="3.40.50.2300">
    <property type="match status" value="1"/>
</dbReference>
<feature type="non-terminal residue" evidence="3">
    <location>
        <position position="56"/>
    </location>
</feature>
<dbReference type="PROSITE" id="PS50110">
    <property type="entry name" value="RESPONSE_REGULATORY"/>
    <property type="match status" value="1"/>
</dbReference>
<dbReference type="EMBL" id="AZHW01000601">
    <property type="protein sequence ID" value="ETW97939.1"/>
    <property type="molecule type" value="Genomic_DNA"/>
</dbReference>